<organism evidence="3 4">
    <name type="scientific">Steinernema hermaphroditum</name>
    <dbReference type="NCBI Taxonomy" id="289476"/>
    <lineage>
        <taxon>Eukaryota</taxon>
        <taxon>Metazoa</taxon>
        <taxon>Ecdysozoa</taxon>
        <taxon>Nematoda</taxon>
        <taxon>Chromadorea</taxon>
        <taxon>Rhabditida</taxon>
        <taxon>Tylenchina</taxon>
        <taxon>Panagrolaimomorpha</taxon>
        <taxon>Strongyloidoidea</taxon>
        <taxon>Steinernematidae</taxon>
        <taxon>Steinernema</taxon>
    </lineage>
</organism>
<keyword evidence="2" id="KW-0732">Signal</keyword>
<evidence type="ECO:0000313" key="3">
    <source>
        <dbReference type="EMBL" id="KAK0405731.1"/>
    </source>
</evidence>
<evidence type="ECO:0000256" key="2">
    <source>
        <dbReference type="SAM" id="SignalP"/>
    </source>
</evidence>
<protein>
    <submittedName>
        <fullName evidence="3">Uncharacterized protein</fullName>
    </submittedName>
</protein>
<feature type="compositionally biased region" description="Basic and acidic residues" evidence="1">
    <location>
        <begin position="64"/>
        <end position="77"/>
    </location>
</feature>
<name>A0AA39HIC5_9BILA</name>
<keyword evidence="4" id="KW-1185">Reference proteome</keyword>
<feature type="region of interest" description="Disordered" evidence="1">
    <location>
        <begin position="54"/>
        <end position="77"/>
    </location>
</feature>
<dbReference type="EMBL" id="JAUCMV010000004">
    <property type="protein sequence ID" value="KAK0405731.1"/>
    <property type="molecule type" value="Genomic_DNA"/>
</dbReference>
<gene>
    <name evidence="3" type="ORF">QR680_018164</name>
</gene>
<evidence type="ECO:0000256" key="1">
    <source>
        <dbReference type="SAM" id="MobiDB-lite"/>
    </source>
</evidence>
<dbReference type="Proteomes" id="UP001175271">
    <property type="component" value="Unassembled WGS sequence"/>
</dbReference>
<accession>A0AA39HIC5</accession>
<dbReference type="AlphaFoldDB" id="A0AA39HIC5"/>
<reference evidence="3" key="1">
    <citation type="submission" date="2023-06" db="EMBL/GenBank/DDBJ databases">
        <title>Genomic analysis of the entomopathogenic nematode Steinernema hermaphroditum.</title>
        <authorList>
            <person name="Schwarz E.M."/>
            <person name="Heppert J.K."/>
            <person name="Baniya A."/>
            <person name="Schwartz H.T."/>
            <person name="Tan C.-H."/>
            <person name="Antoshechkin I."/>
            <person name="Sternberg P.W."/>
            <person name="Goodrich-Blair H."/>
            <person name="Dillman A.R."/>
        </authorList>
    </citation>
    <scope>NUCLEOTIDE SEQUENCE</scope>
    <source>
        <strain evidence="3">PS9179</strain>
        <tissue evidence="3">Whole animal</tissue>
    </source>
</reference>
<comment type="caution">
    <text evidence="3">The sequence shown here is derived from an EMBL/GenBank/DDBJ whole genome shotgun (WGS) entry which is preliminary data.</text>
</comment>
<evidence type="ECO:0000313" key="4">
    <source>
        <dbReference type="Proteomes" id="UP001175271"/>
    </source>
</evidence>
<feature type="chain" id="PRO_5041274524" evidence="2">
    <location>
        <begin position="21"/>
        <end position="77"/>
    </location>
</feature>
<proteinExistence type="predicted"/>
<feature type="signal peptide" evidence="2">
    <location>
        <begin position="1"/>
        <end position="20"/>
    </location>
</feature>
<sequence length="77" mass="8007">MLRRLLLLALLALTLVCALAGPIEYRSNSPIDETTAAVHGSISGSPVVAVVHGDSSPQKGDLLIGKDSEKSPLDQLS</sequence>